<name>A0A010RUH1_9PEZI</name>
<evidence type="ECO:0000313" key="2">
    <source>
        <dbReference type="Proteomes" id="UP000020467"/>
    </source>
</evidence>
<accession>A0A010RUH1</accession>
<reference evidence="1 2" key="1">
    <citation type="submission" date="2014-02" db="EMBL/GenBank/DDBJ databases">
        <title>The genome sequence of Colletotrichum fioriniae PJ7.</title>
        <authorList>
            <person name="Baroncelli R."/>
            <person name="Thon M.R."/>
        </authorList>
    </citation>
    <scope>NUCLEOTIDE SEQUENCE [LARGE SCALE GENOMIC DNA]</scope>
    <source>
        <strain evidence="1 2">PJ7</strain>
    </source>
</reference>
<dbReference type="EMBL" id="JARH01000353">
    <property type="protein sequence ID" value="EXF81744.1"/>
    <property type="molecule type" value="Genomic_DNA"/>
</dbReference>
<keyword evidence="2" id="KW-1185">Reference proteome</keyword>
<dbReference type="AlphaFoldDB" id="A0A010RUH1"/>
<evidence type="ECO:0000313" key="1">
    <source>
        <dbReference type="EMBL" id="EXF81744.1"/>
    </source>
</evidence>
<proteinExistence type="predicted"/>
<sequence>MPATLSLSCTGPSIVQWDTREIEELEVKSTRLNGHSFRVSACYLADLAGRTDFVTASYDQLDLDRPRQGSSFVADNLRYDDLQRCPRAWVTSVDGSFKRKIHLMSDA</sequence>
<protein>
    <submittedName>
        <fullName evidence="1">Uncharacterized protein</fullName>
    </submittedName>
</protein>
<dbReference type="KEGG" id="cfj:CFIO01_04792"/>
<dbReference type="Proteomes" id="UP000020467">
    <property type="component" value="Unassembled WGS sequence"/>
</dbReference>
<organism evidence="1 2">
    <name type="scientific">Colletotrichum fioriniae PJ7</name>
    <dbReference type="NCBI Taxonomy" id="1445577"/>
    <lineage>
        <taxon>Eukaryota</taxon>
        <taxon>Fungi</taxon>
        <taxon>Dikarya</taxon>
        <taxon>Ascomycota</taxon>
        <taxon>Pezizomycotina</taxon>
        <taxon>Sordariomycetes</taxon>
        <taxon>Hypocreomycetidae</taxon>
        <taxon>Glomerellales</taxon>
        <taxon>Glomerellaceae</taxon>
        <taxon>Colletotrichum</taxon>
        <taxon>Colletotrichum acutatum species complex</taxon>
    </lineage>
</organism>
<gene>
    <name evidence="1" type="ORF">CFIO01_04792</name>
</gene>
<dbReference type="HOGENOM" id="CLU_2209815_0_0_1"/>
<comment type="caution">
    <text evidence="1">The sequence shown here is derived from an EMBL/GenBank/DDBJ whole genome shotgun (WGS) entry which is preliminary data.</text>
</comment>